<keyword evidence="3" id="KW-0964">Secreted</keyword>
<accession>A0ABV6MHA3</accession>
<feature type="domain" description="RNA polymerase sigma-70 region 2" evidence="10">
    <location>
        <begin position="30"/>
        <end position="97"/>
    </location>
</feature>
<comment type="similarity">
    <text evidence="8">Belongs to the polysaccharide lyase 9 family.</text>
</comment>
<comment type="subcellular location">
    <subcellularLocation>
        <location evidence="2">Secreted</location>
    </subcellularLocation>
</comment>
<evidence type="ECO:0000256" key="6">
    <source>
        <dbReference type="ARBA" id="ARBA00022837"/>
    </source>
</evidence>
<dbReference type="InterPro" id="IPR006626">
    <property type="entry name" value="PbH1"/>
</dbReference>
<dbReference type="InterPro" id="IPR013325">
    <property type="entry name" value="RNA_pol_sigma_r2"/>
</dbReference>
<evidence type="ECO:0000313" key="13">
    <source>
        <dbReference type="Proteomes" id="UP001589867"/>
    </source>
</evidence>
<evidence type="ECO:0000256" key="1">
    <source>
        <dbReference type="ARBA" id="ARBA00001913"/>
    </source>
</evidence>
<keyword evidence="5" id="KW-0732">Signal</keyword>
<dbReference type="InterPro" id="IPR052052">
    <property type="entry name" value="Polysaccharide_Lyase_9"/>
</dbReference>
<dbReference type="InterPro" id="IPR014284">
    <property type="entry name" value="RNA_pol_sigma-70_dom"/>
</dbReference>
<evidence type="ECO:0000259" key="10">
    <source>
        <dbReference type="Pfam" id="PF04542"/>
    </source>
</evidence>
<dbReference type="SMART" id="SM00710">
    <property type="entry name" value="PbH1"/>
    <property type="match status" value="6"/>
</dbReference>
<dbReference type="PANTHER" id="PTHR40088:SF1">
    <property type="entry name" value="PECTATE LYASE PEL9"/>
    <property type="match status" value="1"/>
</dbReference>
<feature type="region of interest" description="Disordered" evidence="9">
    <location>
        <begin position="674"/>
        <end position="703"/>
    </location>
</feature>
<dbReference type="Pfam" id="PF22842">
    <property type="entry name" value="Pel9A-like_beta_helix"/>
    <property type="match status" value="1"/>
</dbReference>
<evidence type="ECO:0000256" key="2">
    <source>
        <dbReference type="ARBA" id="ARBA00004613"/>
    </source>
</evidence>
<keyword evidence="4" id="KW-0479">Metal-binding</keyword>
<evidence type="ECO:0000313" key="12">
    <source>
        <dbReference type="EMBL" id="MFC0534113.1"/>
    </source>
</evidence>
<comment type="cofactor">
    <cofactor evidence="1">
        <name>Ca(2+)</name>
        <dbReference type="ChEBI" id="CHEBI:29108"/>
    </cofactor>
</comment>
<dbReference type="Gene3D" id="2.160.20.10">
    <property type="entry name" value="Single-stranded right-handed beta-helix, Pectin lyase-like"/>
    <property type="match status" value="1"/>
</dbReference>
<dbReference type="InterPro" id="IPR053868">
    <property type="entry name" value="Pel9A-like_beta_helix"/>
</dbReference>
<keyword evidence="13" id="KW-1185">Reference proteome</keyword>
<feature type="region of interest" description="Disordered" evidence="9">
    <location>
        <begin position="320"/>
        <end position="346"/>
    </location>
</feature>
<protein>
    <submittedName>
        <fullName evidence="12">Sigma-70 family RNA polymerase sigma factor</fullName>
    </submittedName>
</protein>
<comment type="caution">
    <text evidence="12">The sequence shown here is derived from an EMBL/GenBank/DDBJ whole genome shotgun (WGS) entry which is preliminary data.</text>
</comment>
<gene>
    <name evidence="12" type="ORF">ACFFIA_41615</name>
</gene>
<name>A0ABV6MHA3_9ACTN</name>
<evidence type="ECO:0000256" key="8">
    <source>
        <dbReference type="ARBA" id="ARBA00038263"/>
    </source>
</evidence>
<dbReference type="InterPro" id="IPR007627">
    <property type="entry name" value="RNA_pol_sigma70_r2"/>
</dbReference>
<organism evidence="12 13">
    <name type="scientific">Phytohabitans kaempferiae</name>
    <dbReference type="NCBI Taxonomy" id="1620943"/>
    <lineage>
        <taxon>Bacteria</taxon>
        <taxon>Bacillati</taxon>
        <taxon>Actinomycetota</taxon>
        <taxon>Actinomycetes</taxon>
        <taxon>Micromonosporales</taxon>
        <taxon>Micromonosporaceae</taxon>
    </lineage>
</organism>
<feature type="domain" description="Pel9A-like right handed beta-helix region" evidence="11">
    <location>
        <begin position="351"/>
        <end position="619"/>
    </location>
</feature>
<dbReference type="EMBL" id="JBHLUH010000103">
    <property type="protein sequence ID" value="MFC0534113.1"/>
    <property type="molecule type" value="Genomic_DNA"/>
</dbReference>
<feature type="region of interest" description="Disordered" evidence="9">
    <location>
        <begin position="639"/>
        <end position="661"/>
    </location>
</feature>
<dbReference type="InterPro" id="IPR012334">
    <property type="entry name" value="Pectin_lyas_fold"/>
</dbReference>
<dbReference type="Gene3D" id="1.10.1740.10">
    <property type="match status" value="1"/>
</dbReference>
<keyword evidence="6" id="KW-0106">Calcium</keyword>
<dbReference type="RefSeq" id="WP_377262540.1">
    <property type="nucleotide sequence ID" value="NZ_JBHLUH010000103.1"/>
</dbReference>
<dbReference type="PANTHER" id="PTHR40088">
    <property type="entry name" value="PECTATE LYASE (EUROFUNG)"/>
    <property type="match status" value="1"/>
</dbReference>
<keyword evidence="7" id="KW-0456">Lyase</keyword>
<dbReference type="Proteomes" id="UP001589867">
    <property type="component" value="Unassembled WGS sequence"/>
</dbReference>
<evidence type="ECO:0000256" key="7">
    <source>
        <dbReference type="ARBA" id="ARBA00023239"/>
    </source>
</evidence>
<dbReference type="Pfam" id="PF04542">
    <property type="entry name" value="Sigma70_r2"/>
    <property type="match status" value="1"/>
</dbReference>
<evidence type="ECO:0000256" key="9">
    <source>
        <dbReference type="SAM" id="MobiDB-lite"/>
    </source>
</evidence>
<proteinExistence type="inferred from homology"/>
<dbReference type="SUPFAM" id="SSF88946">
    <property type="entry name" value="Sigma2 domain of RNA polymerase sigma factors"/>
    <property type="match status" value="1"/>
</dbReference>
<evidence type="ECO:0000256" key="5">
    <source>
        <dbReference type="ARBA" id="ARBA00022729"/>
    </source>
</evidence>
<sequence length="703" mass="74651">MTQSEIEACPDVATLVAAAQAGDRAALDQLVAAHLPVIYTVVGRALNGHADVDDLVQDTMIKVMRGLPGLREPERFRSWAVAIAYRQVQQYLRERRRSRVRLHDAPPELPDPHADFADGAVAALALTGQRRELARAARWLDDGDRQLLALWWRESAGELTREEVAAALAINAKHAAVRLQRLRERLDAARCVVRALAARPRCPELAAELRGWNGAAAPLWRKRLVRHTRDCARCASHRRGLVPAEKLLLGLAALPLPVVLTEGVAAATAAPSIAHSLLGYLQNKLAVAATVTVVAGGGLTYAVVETPLLPSVAEPPPVAAPVAAPPEVPSAPASAPRAPRPAGPPDADIVVAPDGSDGGDGTLARPYATLAKAVATVRPGQTIALRGGTYRPTRGTVIETDGEPDRRITLTNYRDERPVIDASGVPADEWAVTHHGDHWTVRGLEVTGSRSHAYVCRSCRGNVFIGLSMHDNVRSGLTLRDPGTVDNQVLDSDFYRNYDPRGRGRAGIGLAIKFGDGTGNVIRGCRAFDNADSGFDVGHFADPVRLERNWAYGNGVNRWNAPEWQANADGFHLGGGSPAPAAAHEVRDNAAWDNVGHGFSDGGNPDGLRLAGNTAFRNGGIGFHLPTSAATLTRNAAIGNGTPAEIGDDRARSTGNTWDGGDWTERMFHSTDPATAQGPRQPGGALPRTSFLTSDSGMGAATG</sequence>
<dbReference type="NCBIfam" id="TIGR02937">
    <property type="entry name" value="sigma70-ECF"/>
    <property type="match status" value="1"/>
</dbReference>
<reference evidence="12 13" key="1">
    <citation type="submission" date="2024-09" db="EMBL/GenBank/DDBJ databases">
        <authorList>
            <person name="Sun Q."/>
            <person name="Mori K."/>
        </authorList>
    </citation>
    <scope>NUCLEOTIDE SEQUENCE [LARGE SCALE GENOMIC DNA]</scope>
    <source>
        <strain evidence="12 13">TBRC 3947</strain>
    </source>
</reference>
<evidence type="ECO:0000259" key="11">
    <source>
        <dbReference type="Pfam" id="PF22842"/>
    </source>
</evidence>
<dbReference type="InterPro" id="IPR011050">
    <property type="entry name" value="Pectin_lyase_fold/virulence"/>
</dbReference>
<evidence type="ECO:0000256" key="4">
    <source>
        <dbReference type="ARBA" id="ARBA00022723"/>
    </source>
</evidence>
<dbReference type="SUPFAM" id="SSF51126">
    <property type="entry name" value="Pectin lyase-like"/>
    <property type="match status" value="1"/>
</dbReference>
<feature type="compositionally biased region" description="Pro residues" evidence="9">
    <location>
        <begin position="320"/>
        <end position="329"/>
    </location>
</feature>
<evidence type="ECO:0000256" key="3">
    <source>
        <dbReference type="ARBA" id="ARBA00022525"/>
    </source>
</evidence>